<dbReference type="PANTHER" id="PTHR31004:SF1">
    <property type="entry name" value="TRANSMEMBRANE PROTEIN 79"/>
    <property type="match status" value="1"/>
</dbReference>
<evidence type="ECO:0000313" key="4">
    <source>
        <dbReference type="Proteomes" id="UP001046870"/>
    </source>
</evidence>
<keyword evidence="2" id="KW-0472">Membrane</keyword>
<gene>
    <name evidence="3" type="ORF">MATL_G00232160</name>
</gene>
<dbReference type="EMBL" id="JAFDVH010000021">
    <property type="protein sequence ID" value="KAG7457892.1"/>
    <property type="molecule type" value="Genomic_DNA"/>
</dbReference>
<dbReference type="AlphaFoldDB" id="A0A9D3T263"/>
<reference evidence="3" key="1">
    <citation type="submission" date="2021-01" db="EMBL/GenBank/DDBJ databases">
        <authorList>
            <person name="Zahm M."/>
            <person name="Roques C."/>
            <person name="Cabau C."/>
            <person name="Klopp C."/>
            <person name="Donnadieu C."/>
            <person name="Jouanno E."/>
            <person name="Lampietro C."/>
            <person name="Louis A."/>
            <person name="Herpin A."/>
            <person name="Echchiki A."/>
            <person name="Berthelot C."/>
            <person name="Parey E."/>
            <person name="Roest-Crollius H."/>
            <person name="Braasch I."/>
            <person name="Postlethwait J."/>
            <person name="Bobe J."/>
            <person name="Montfort J."/>
            <person name="Bouchez O."/>
            <person name="Begum T."/>
            <person name="Mejri S."/>
            <person name="Adams A."/>
            <person name="Chen W.-J."/>
            <person name="Guiguen Y."/>
        </authorList>
    </citation>
    <scope>NUCLEOTIDE SEQUENCE</scope>
    <source>
        <strain evidence="3">YG-15Mar2019-1</strain>
        <tissue evidence="3">Brain</tissue>
    </source>
</reference>
<evidence type="ECO:0000313" key="3">
    <source>
        <dbReference type="EMBL" id="KAG7457892.1"/>
    </source>
</evidence>
<proteinExistence type="predicted"/>
<sequence length="276" mass="30014">MAEPQIPARNKQEAERQSLDEVMVSTAMLEPTTLQWPGDKGRGKEGEIRAAASEKGTPPDAYYPDWSGEAESPKSGGCSSGDRETLKVGAFVLVAAVIFPFLVWGGYALLPFNAPVLKTAPLRLVYTLRCSIFAAVPIVLGVLVLGVSRLRFNSLKPLYEGNAGSREVGVHQRYINDSLSLFLLYFLQLAIMASYLSQELLKLVPLLTIVFAFGRLVFWVSAALGSSVRGVGFGLSFLPMLAMLGANLYFVFTQNGAIFALAPPPTPAPPRMRWWG</sequence>
<comment type="caution">
    <text evidence="3">The sequence shown here is derived from an EMBL/GenBank/DDBJ whole genome shotgun (WGS) entry which is preliminary data.</text>
</comment>
<evidence type="ECO:0000256" key="1">
    <source>
        <dbReference type="SAM" id="MobiDB-lite"/>
    </source>
</evidence>
<dbReference type="GO" id="GO:0005765">
    <property type="term" value="C:lysosomal membrane"/>
    <property type="evidence" value="ECO:0007669"/>
    <property type="project" value="TreeGrafter"/>
</dbReference>
<feature type="transmembrane region" description="Helical" evidence="2">
    <location>
        <begin position="203"/>
        <end position="224"/>
    </location>
</feature>
<dbReference type="OrthoDB" id="8887147at2759"/>
<name>A0A9D3T263_MEGAT</name>
<keyword evidence="2" id="KW-1133">Transmembrane helix</keyword>
<feature type="transmembrane region" description="Helical" evidence="2">
    <location>
        <begin position="231"/>
        <end position="252"/>
    </location>
</feature>
<keyword evidence="4" id="KW-1185">Reference proteome</keyword>
<feature type="compositionally biased region" description="Basic and acidic residues" evidence="1">
    <location>
        <begin position="39"/>
        <end position="48"/>
    </location>
</feature>
<dbReference type="Proteomes" id="UP001046870">
    <property type="component" value="Chromosome 21"/>
</dbReference>
<dbReference type="GO" id="GO:0032588">
    <property type="term" value="C:trans-Golgi network membrane"/>
    <property type="evidence" value="ECO:0007669"/>
    <property type="project" value="TreeGrafter"/>
</dbReference>
<protein>
    <recommendedName>
        <fullName evidence="5">Transmembrane protein 79</fullName>
    </recommendedName>
</protein>
<feature type="transmembrane region" description="Helical" evidence="2">
    <location>
        <begin position="90"/>
        <end position="112"/>
    </location>
</feature>
<accession>A0A9D3T263</accession>
<dbReference type="GO" id="GO:0045055">
    <property type="term" value="P:regulated exocytosis"/>
    <property type="evidence" value="ECO:0007669"/>
    <property type="project" value="TreeGrafter"/>
</dbReference>
<feature type="transmembrane region" description="Helical" evidence="2">
    <location>
        <begin position="124"/>
        <end position="147"/>
    </location>
</feature>
<keyword evidence="2" id="KW-0812">Transmembrane</keyword>
<feature type="transmembrane region" description="Helical" evidence="2">
    <location>
        <begin position="179"/>
        <end position="197"/>
    </location>
</feature>
<evidence type="ECO:0008006" key="5">
    <source>
        <dbReference type="Google" id="ProtNLM"/>
    </source>
</evidence>
<organism evidence="3 4">
    <name type="scientific">Megalops atlanticus</name>
    <name type="common">Tarpon</name>
    <name type="synonym">Clupea gigantea</name>
    <dbReference type="NCBI Taxonomy" id="7932"/>
    <lineage>
        <taxon>Eukaryota</taxon>
        <taxon>Metazoa</taxon>
        <taxon>Chordata</taxon>
        <taxon>Craniata</taxon>
        <taxon>Vertebrata</taxon>
        <taxon>Euteleostomi</taxon>
        <taxon>Actinopterygii</taxon>
        <taxon>Neopterygii</taxon>
        <taxon>Teleostei</taxon>
        <taxon>Elopiformes</taxon>
        <taxon>Megalopidae</taxon>
        <taxon>Megalops</taxon>
    </lineage>
</organism>
<evidence type="ECO:0000256" key="2">
    <source>
        <dbReference type="SAM" id="Phobius"/>
    </source>
</evidence>
<dbReference type="PANTHER" id="PTHR31004">
    <property type="entry name" value="TRANSMEMBRANE PROTEIN 79"/>
    <property type="match status" value="1"/>
</dbReference>
<feature type="region of interest" description="Disordered" evidence="1">
    <location>
        <begin position="33"/>
        <end position="79"/>
    </location>
</feature>